<proteinExistence type="predicted"/>
<evidence type="ECO:0000313" key="1">
    <source>
        <dbReference type="EMBL" id="KNC74458.1"/>
    </source>
</evidence>
<feature type="non-terminal residue" evidence="1">
    <location>
        <position position="150"/>
    </location>
</feature>
<reference evidence="1 2" key="1">
    <citation type="submission" date="2011-02" db="EMBL/GenBank/DDBJ databases">
        <title>The Genome Sequence of Sphaeroforma arctica JP610.</title>
        <authorList>
            <consortium name="The Broad Institute Genome Sequencing Platform"/>
            <person name="Russ C."/>
            <person name="Cuomo C."/>
            <person name="Young S.K."/>
            <person name="Zeng Q."/>
            <person name="Gargeya S."/>
            <person name="Alvarado L."/>
            <person name="Berlin A."/>
            <person name="Chapman S.B."/>
            <person name="Chen Z."/>
            <person name="Freedman E."/>
            <person name="Gellesch M."/>
            <person name="Goldberg J."/>
            <person name="Griggs A."/>
            <person name="Gujja S."/>
            <person name="Heilman E."/>
            <person name="Heiman D."/>
            <person name="Howarth C."/>
            <person name="Mehta T."/>
            <person name="Neiman D."/>
            <person name="Pearson M."/>
            <person name="Roberts A."/>
            <person name="Saif S."/>
            <person name="Shea T."/>
            <person name="Shenoy N."/>
            <person name="Sisk P."/>
            <person name="Stolte C."/>
            <person name="Sykes S."/>
            <person name="White J."/>
            <person name="Yandava C."/>
            <person name="Burger G."/>
            <person name="Gray M.W."/>
            <person name="Holland P.W.H."/>
            <person name="King N."/>
            <person name="Lang F.B.F."/>
            <person name="Roger A.J."/>
            <person name="Ruiz-Trillo I."/>
            <person name="Haas B."/>
            <person name="Nusbaum C."/>
            <person name="Birren B."/>
        </authorList>
    </citation>
    <scope>NUCLEOTIDE SEQUENCE [LARGE SCALE GENOMIC DNA]</scope>
    <source>
        <strain evidence="1 2">JP610</strain>
    </source>
</reference>
<dbReference type="Proteomes" id="UP000054560">
    <property type="component" value="Unassembled WGS sequence"/>
</dbReference>
<dbReference type="GeneID" id="25913499"/>
<dbReference type="EMBL" id="KQ244388">
    <property type="protein sequence ID" value="KNC74458.1"/>
    <property type="molecule type" value="Genomic_DNA"/>
</dbReference>
<evidence type="ECO:0000313" key="2">
    <source>
        <dbReference type="Proteomes" id="UP000054560"/>
    </source>
</evidence>
<sequence>MNMIDDDKSYSLHAATSDKVDITHEHLDLLVQVPARYKPHTMIADGDSVYQSETTTIMIFSRYMALRKDKVDFGVFLGREPQTTPDRWKIQNFKHNGREPQTTPDTRKLQQFQHNGSYVSTSNSLTMSCLNGQPAVNDAPAARRQSYMTF</sequence>
<dbReference type="RefSeq" id="XP_014148360.1">
    <property type="nucleotide sequence ID" value="XM_014292885.1"/>
</dbReference>
<name>A0A0L0FEG3_9EUKA</name>
<protein>
    <submittedName>
        <fullName evidence="1">Uncharacterized protein</fullName>
    </submittedName>
</protein>
<dbReference type="AlphaFoldDB" id="A0A0L0FEG3"/>
<gene>
    <name evidence="1" type="ORF">SARC_12995</name>
</gene>
<organism evidence="1 2">
    <name type="scientific">Sphaeroforma arctica JP610</name>
    <dbReference type="NCBI Taxonomy" id="667725"/>
    <lineage>
        <taxon>Eukaryota</taxon>
        <taxon>Ichthyosporea</taxon>
        <taxon>Ichthyophonida</taxon>
        <taxon>Sphaeroforma</taxon>
    </lineage>
</organism>
<keyword evidence="2" id="KW-1185">Reference proteome</keyword>
<accession>A0A0L0FEG3</accession>